<keyword evidence="1" id="KW-0472">Membrane</keyword>
<dbReference type="OrthoDB" id="282886at2"/>
<reference evidence="2 3" key="1">
    <citation type="submission" date="2018-10" db="EMBL/GenBank/DDBJ databases">
        <title>Cohnella sp. M2MS4P-1, whole genome shotgun sequence.</title>
        <authorList>
            <person name="Tuo L."/>
        </authorList>
    </citation>
    <scope>NUCLEOTIDE SEQUENCE [LARGE SCALE GENOMIC DNA]</scope>
    <source>
        <strain evidence="2 3">M2MS4P-1</strain>
    </source>
</reference>
<evidence type="ECO:0000256" key="1">
    <source>
        <dbReference type="SAM" id="Phobius"/>
    </source>
</evidence>
<dbReference type="InterPro" id="IPR019635">
    <property type="entry name" value="DUF2500"/>
</dbReference>
<organism evidence="2 3">
    <name type="scientific">Cohnella endophytica</name>
    <dbReference type="NCBI Taxonomy" id="2419778"/>
    <lineage>
        <taxon>Bacteria</taxon>
        <taxon>Bacillati</taxon>
        <taxon>Bacillota</taxon>
        <taxon>Bacilli</taxon>
        <taxon>Bacillales</taxon>
        <taxon>Paenibacillaceae</taxon>
        <taxon>Cohnella</taxon>
    </lineage>
</organism>
<proteinExistence type="predicted"/>
<dbReference type="RefSeq" id="WP_120974439.1">
    <property type="nucleotide sequence ID" value="NZ_RBZM01000002.1"/>
</dbReference>
<dbReference type="Gene3D" id="2.40.50.660">
    <property type="match status" value="1"/>
</dbReference>
<evidence type="ECO:0000313" key="3">
    <source>
        <dbReference type="Proteomes" id="UP000282076"/>
    </source>
</evidence>
<evidence type="ECO:0000313" key="2">
    <source>
        <dbReference type="EMBL" id="RKP56847.1"/>
    </source>
</evidence>
<protein>
    <submittedName>
        <fullName evidence="2">DUF2500 domain-containing protein</fullName>
    </submittedName>
</protein>
<name>A0A494Y262_9BACL</name>
<keyword evidence="1" id="KW-0812">Transmembrane</keyword>
<dbReference type="EMBL" id="RBZM01000002">
    <property type="protein sequence ID" value="RKP56847.1"/>
    <property type="molecule type" value="Genomic_DNA"/>
</dbReference>
<dbReference type="AlphaFoldDB" id="A0A494Y262"/>
<sequence>MGNFGEPSGFWGFISEVPLFFKIFGGILITLVVGTFLFIIVKGLRIWLRNNASELRTVNCFVVDKRTEVWGGSGDSSATTNYYVTFEMDDRSRIELPVHGKQYGMLASGDQGALTYQGTRFKEFKRA</sequence>
<keyword evidence="1" id="KW-1133">Transmembrane helix</keyword>
<dbReference type="Pfam" id="PF10694">
    <property type="entry name" value="DUF2500"/>
    <property type="match status" value="1"/>
</dbReference>
<dbReference type="Proteomes" id="UP000282076">
    <property type="component" value="Unassembled WGS sequence"/>
</dbReference>
<accession>A0A494Y262</accession>
<comment type="caution">
    <text evidence="2">The sequence shown here is derived from an EMBL/GenBank/DDBJ whole genome shotgun (WGS) entry which is preliminary data.</text>
</comment>
<feature type="transmembrane region" description="Helical" evidence="1">
    <location>
        <begin position="20"/>
        <end position="41"/>
    </location>
</feature>
<gene>
    <name evidence="2" type="ORF">D7Z26_02330</name>
</gene>
<keyword evidence="3" id="KW-1185">Reference proteome</keyword>